<dbReference type="Pfam" id="PF01882">
    <property type="entry name" value="DUF58"/>
    <property type="match status" value="1"/>
</dbReference>
<feature type="transmembrane region" description="Helical" evidence="1">
    <location>
        <begin position="25"/>
        <end position="43"/>
    </location>
</feature>
<dbReference type="PANTHER" id="PTHR34351">
    <property type="entry name" value="SLR1927 PROTEIN-RELATED"/>
    <property type="match status" value="1"/>
</dbReference>
<evidence type="ECO:0000256" key="1">
    <source>
        <dbReference type="SAM" id="Phobius"/>
    </source>
</evidence>
<gene>
    <name evidence="3" type="ORF">GCM10008967_12280</name>
</gene>
<accession>A0ABP3FQA5</accession>
<organism evidence="3 4">
    <name type="scientific">Bacillus carboniphilus</name>
    <dbReference type="NCBI Taxonomy" id="86663"/>
    <lineage>
        <taxon>Bacteria</taxon>
        <taxon>Bacillati</taxon>
        <taxon>Bacillota</taxon>
        <taxon>Bacilli</taxon>
        <taxon>Bacillales</taxon>
        <taxon>Bacillaceae</taxon>
        <taxon>Bacillus</taxon>
    </lineage>
</organism>
<keyword evidence="1" id="KW-0472">Membrane</keyword>
<evidence type="ECO:0000259" key="2">
    <source>
        <dbReference type="Pfam" id="PF01882"/>
    </source>
</evidence>
<keyword evidence="1" id="KW-0812">Transmembrane</keyword>
<protein>
    <submittedName>
        <fullName evidence="3">DUF58 domain-containing protein</fullName>
    </submittedName>
</protein>
<sequence>MFDTHESNCCESSIMWYRDQRGDKYIAGTFYVFVFMTITFMFFGNKQGIVFSIFAAIVLFLSMMYVKYVGKKLTLTNLKDKNYYYREDEGAFTLEFENKGIPILSANLRVHMDPYLDPILIDREMVKNKVQANRKYGLVEVEVPFSVGFRQNLTLSLPFIAKQRGKARISVIELLINNPLGFGEVSLTFMQEYKQEAVVFPVTKQVNGHLSFSTQKEGETPLLFAIHENPLSPVGVRDYALGDHFKNIHWKATARKQTLQTKINEKASDTSLIISYNIAEGIGLRPDFEEQIERIAYLAQSFHKQDISFGLAINVRSYGETPFLYIPLGKGKDHMLRILEALAVITSFTMTTPYKKVLYSMQRMDVSNVLHLGSLNSEHSQIFQMMNRRNYSIYQITSDGGTIIPQAGAKSGGSLSHG</sequence>
<proteinExistence type="predicted"/>
<dbReference type="EMBL" id="BAAADJ010000013">
    <property type="protein sequence ID" value="GAA0323319.1"/>
    <property type="molecule type" value="Genomic_DNA"/>
</dbReference>
<keyword evidence="1" id="KW-1133">Transmembrane helix</keyword>
<keyword evidence="4" id="KW-1185">Reference proteome</keyword>
<feature type="domain" description="DUF58" evidence="2">
    <location>
        <begin position="236"/>
        <end position="344"/>
    </location>
</feature>
<dbReference type="PANTHER" id="PTHR34351:SF2">
    <property type="entry name" value="DUF58 DOMAIN-CONTAINING PROTEIN"/>
    <property type="match status" value="1"/>
</dbReference>
<reference evidence="4" key="1">
    <citation type="journal article" date="2019" name="Int. J. Syst. Evol. Microbiol.">
        <title>The Global Catalogue of Microorganisms (GCM) 10K type strain sequencing project: providing services to taxonomists for standard genome sequencing and annotation.</title>
        <authorList>
            <consortium name="The Broad Institute Genomics Platform"/>
            <consortium name="The Broad Institute Genome Sequencing Center for Infectious Disease"/>
            <person name="Wu L."/>
            <person name="Ma J."/>
        </authorList>
    </citation>
    <scope>NUCLEOTIDE SEQUENCE [LARGE SCALE GENOMIC DNA]</scope>
    <source>
        <strain evidence="4">JCM 9731</strain>
    </source>
</reference>
<comment type="caution">
    <text evidence="3">The sequence shown here is derived from an EMBL/GenBank/DDBJ whole genome shotgun (WGS) entry which is preliminary data.</text>
</comment>
<name>A0ABP3FQA5_9BACI</name>
<evidence type="ECO:0000313" key="3">
    <source>
        <dbReference type="EMBL" id="GAA0323319.1"/>
    </source>
</evidence>
<evidence type="ECO:0000313" key="4">
    <source>
        <dbReference type="Proteomes" id="UP001500782"/>
    </source>
</evidence>
<feature type="transmembrane region" description="Helical" evidence="1">
    <location>
        <begin position="49"/>
        <end position="69"/>
    </location>
</feature>
<dbReference type="InterPro" id="IPR002881">
    <property type="entry name" value="DUF58"/>
</dbReference>
<dbReference type="Proteomes" id="UP001500782">
    <property type="component" value="Unassembled WGS sequence"/>
</dbReference>